<gene>
    <name evidence="1" type="ORF">TcWFU_010033</name>
</gene>
<reference evidence="1 2" key="1">
    <citation type="journal article" date="2022" name="Front. Cell. Infect. Microbiol.">
        <title>The Genomes of Two Strains of Taenia crassiceps the Animal Model for the Study of Human Cysticercosis.</title>
        <authorList>
            <person name="Bobes R.J."/>
            <person name="Estrada K."/>
            <person name="Rios-Valencia D.G."/>
            <person name="Calderon-Gallegos A."/>
            <person name="de la Torre P."/>
            <person name="Carrero J.C."/>
            <person name="Sanchez-Flores A."/>
            <person name="Laclette J.P."/>
        </authorList>
    </citation>
    <scope>NUCLEOTIDE SEQUENCE [LARGE SCALE GENOMIC DNA]</scope>
    <source>
        <strain evidence="1">WFUcys</strain>
    </source>
</reference>
<sequence length="87" mass="9553">MSLSYEKERMQLVASVLTVVALPAAIKSGASGDIFSAAGFHIQQVEPTLGRRAQVEAEQNEGDSWRRRSRICVLQHSLFPHVCSTVV</sequence>
<organism evidence="1 2">
    <name type="scientific">Taenia crassiceps</name>
    <dbReference type="NCBI Taxonomy" id="6207"/>
    <lineage>
        <taxon>Eukaryota</taxon>
        <taxon>Metazoa</taxon>
        <taxon>Spiralia</taxon>
        <taxon>Lophotrochozoa</taxon>
        <taxon>Platyhelminthes</taxon>
        <taxon>Cestoda</taxon>
        <taxon>Eucestoda</taxon>
        <taxon>Cyclophyllidea</taxon>
        <taxon>Taeniidae</taxon>
        <taxon>Taenia</taxon>
    </lineage>
</organism>
<name>A0ABR4Q435_9CEST</name>
<comment type="caution">
    <text evidence="1">The sequence shown here is derived from an EMBL/GenBank/DDBJ whole genome shotgun (WGS) entry which is preliminary data.</text>
</comment>
<dbReference type="Proteomes" id="UP001651158">
    <property type="component" value="Unassembled WGS sequence"/>
</dbReference>
<accession>A0ABR4Q435</accession>
<evidence type="ECO:0000313" key="2">
    <source>
        <dbReference type="Proteomes" id="UP001651158"/>
    </source>
</evidence>
<proteinExistence type="predicted"/>
<dbReference type="EMBL" id="JAKROA010000013">
    <property type="protein sequence ID" value="KAL5104374.1"/>
    <property type="molecule type" value="Genomic_DNA"/>
</dbReference>
<keyword evidence="2" id="KW-1185">Reference proteome</keyword>
<protein>
    <submittedName>
        <fullName evidence="1">Uncharacterized protein</fullName>
    </submittedName>
</protein>
<evidence type="ECO:0000313" key="1">
    <source>
        <dbReference type="EMBL" id="KAL5104374.1"/>
    </source>
</evidence>